<dbReference type="Gene3D" id="3.20.20.150">
    <property type="entry name" value="Divalent-metal-dependent TIM barrel enzymes"/>
    <property type="match status" value="1"/>
</dbReference>
<accession>A0A0X8JQC8</accession>
<dbReference type="SUPFAM" id="SSF51658">
    <property type="entry name" value="Xylose isomerase-like"/>
    <property type="match status" value="1"/>
</dbReference>
<dbReference type="AlphaFoldDB" id="A0A0X8JQC8"/>
<organism evidence="2 3">
    <name type="scientific">Desulfomicrobium orale DSM 12838</name>
    <dbReference type="NCBI Taxonomy" id="888061"/>
    <lineage>
        <taxon>Bacteria</taxon>
        <taxon>Pseudomonadati</taxon>
        <taxon>Thermodesulfobacteriota</taxon>
        <taxon>Desulfovibrionia</taxon>
        <taxon>Desulfovibrionales</taxon>
        <taxon>Desulfomicrobiaceae</taxon>
        <taxon>Desulfomicrobium</taxon>
    </lineage>
</organism>
<evidence type="ECO:0000259" key="1">
    <source>
        <dbReference type="Pfam" id="PF01261"/>
    </source>
</evidence>
<gene>
    <name evidence="2" type="ORF">AXF15_05340</name>
</gene>
<dbReference type="InterPro" id="IPR036237">
    <property type="entry name" value="Xyl_isomerase-like_sf"/>
</dbReference>
<proteinExistence type="predicted"/>
<dbReference type="Pfam" id="PF01261">
    <property type="entry name" value="AP_endonuc_2"/>
    <property type="match status" value="1"/>
</dbReference>
<dbReference type="PANTHER" id="PTHR12110:SF53">
    <property type="entry name" value="BLR5974 PROTEIN"/>
    <property type="match status" value="1"/>
</dbReference>
<keyword evidence="3" id="KW-1185">Reference proteome</keyword>
<dbReference type="Proteomes" id="UP000063964">
    <property type="component" value="Chromosome"/>
</dbReference>
<dbReference type="InterPro" id="IPR050312">
    <property type="entry name" value="IolE/XylAMocC-like"/>
</dbReference>
<dbReference type="OrthoDB" id="9801960at2"/>
<evidence type="ECO:0000313" key="3">
    <source>
        <dbReference type="Proteomes" id="UP000063964"/>
    </source>
</evidence>
<name>A0A0X8JQC8_9BACT</name>
<protein>
    <recommendedName>
        <fullName evidence="1">Xylose isomerase-like TIM barrel domain-containing protein</fullName>
    </recommendedName>
</protein>
<dbReference type="PANTHER" id="PTHR12110">
    <property type="entry name" value="HYDROXYPYRUVATE ISOMERASE"/>
    <property type="match status" value="1"/>
</dbReference>
<dbReference type="STRING" id="888061.AXF15_05340"/>
<dbReference type="RefSeq" id="WP_066604367.1">
    <property type="nucleotide sequence ID" value="NZ_CP014230.1"/>
</dbReference>
<sequence length="259" mass="29524">MLFVNLPLRFIEQHPHYLDLFLRHRLHPELGLDALALDLFSPARHREIARTFRDAGLSCAVHLPFFDLHPGSLDPLVRSVCRQRLLQAVDAARVYEPVHFVAHLDGQHLWPPDMREQWLAHSLETWGMVMERADGVPLFLENVFEPTPAQHVQVLRALGGRAGACLDIGHWHAFADGARKADLADWLSALGAFPMHLHLHDNDGSADQHLGLGEGTIPWDELWDWLRSHRVSATLEPHTGRDFHAAWAYLDRHGLRNLF</sequence>
<feature type="domain" description="Xylose isomerase-like TIM barrel" evidence="1">
    <location>
        <begin position="40"/>
        <end position="230"/>
    </location>
</feature>
<dbReference type="InterPro" id="IPR013022">
    <property type="entry name" value="Xyl_isomerase-like_TIM-brl"/>
</dbReference>
<dbReference type="EMBL" id="CP014230">
    <property type="protein sequence ID" value="AMD92593.1"/>
    <property type="molecule type" value="Genomic_DNA"/>
</dbReference>
<dbReference type="KEGG" id="doa:AXF15_05340"/>
<reference evidence="3" key="1">
    <citation type="submission" date="2016-02" db="EMBL/GenBank/DDBJ databases">
        <authorList>
            <person name="Holder M.E."/>
            <person name="Ajami N.J."/>
            <person name="Petrosino J.F."/>
        </authorList>
    </citation>
    <scope>NUCLEOTIDE SEQUENCE [LARGE SCALE GENOMIC DNA]</scope>
    <source>
        <strain evidence="3">DSM 12838</strain>
    </source>
</reference>
<evidence type="ECO:0000313" key="2">
    <source>
        <dbReference type="EMBL" id="AMD92593.1"/>
    </source>
</evidence>